<dbReference type="GO" id="GO:0030286">
    <property type="term" value="C:dynein complex"/>
    <property type="evidence" value="ECO:0007669"/>
    <property type="project" value="InterPro"/>
</dbReference>
<organism evidence="1">
    <name type="scientific">Oppiella nova</name>
    <dbReference type="NCBI Taxonomy" id="334625"/>
    <lineage>
        <taxon>Eukaryota</taxon>
        <taxon>Metazoa</taxon>
        <taxon>Ecdysozoa</taxon>
        <taxon>Arthropoda</taxon>
        <taxon>Chelicerata</taxon>
        <taxon>Arachnida</taxon>
        <taxon>Acari</taxon>
        <taxon>Acariformes</taxon>
        <taxon>Sarcoptiformes</taxon>
        <taxon>Oribatida</taxon>
        <taxon>Brachypylina</taxon>
        <taxon>Oppioidea</taxon>
        <taxon>Oppiidae</taxon>
        <taxon>Oppiella</taxon>
    </lineage>
</organism>
<sequence>MSGYNIDRFVNLSEGERDELTCSCKEVVKLEHLTQHTTKYLRHVTSESSKYYPKFREKLDDEFGDNWHVIVGKRYEYDSFYSYKRAILMILSGGFKVEK</sequence>
<dbReference type="InterPro" id="IPR037177">
    <property type="entry name" value="DLC_sf"/>
</dbReference>
<protein>
    <recommendedName>
        <fullName evidence="3">Dynein light chain</fullName>
    </recommendedName>
</protein>
<evidence type="ECO:0008006" key="3">
    <source>
        <dbReference type="Google" id="ProtNLM"/>
    </source>
</evidence>
<keyword evidence="2" id="KW-1185">Reference proteome</keyword>
<dbReference type="OrthoDB" id="6506853at2759"/>
<evidence type="ECO:0000313" key="2">
    <source>
        <dbReference type="Proteomes" id="UP000728032"/>
    </source>
</evidence>
<accession>A0A7R9LVI8</accession>
<gene>
    <name evidence="1" type="ORF">ONB1V03_LOCUS6893</name>
</gene>
<dbReference type="Proteomes" id="UP000728032">
    <property type="component" value="Unassembled WGS sequence"/>
</dbReference>
<dbReference type="GO" id="GO:0007017">
    <property type="term" value="P:microtubule-based process"/>
    <property type="evidence" value="ECO:0007669"/>
    <property type="project" value="InterPro"/>
</dbReference>
<evidence type="ECO:0000313" key="1">
    <source>
        <dbReference type="EMBL" id="CAD7648703.1"/>
    </source>
</evidence>
<name>A0A7R9LVI8_9ACAR</name>
<proteinExistence type="predicted"/>
<dbReference type="EMBL" id="CAJPVJ010003297">
    <property type="protein sequence ID" value="CAG2167386.1"/>
    <property type="molecule type" value="Genomic_DNA"/>
</dbReference>
<reference evidence="1" key="1">
    <citation type="submission" date="2020-11" db="EMBL/GenBank/DDBJ databases">
        <authorList>
            <person name="Tran Van P."/>
        </authorList>
    </citation>
    <scope>NUCLEOTIDE SEQUENCE</scope>
</reference>
<dbReference type="SUPFAM" id="SSF54648">
    <property type="entry name" value="DLC"/>
    <property type="match status" value="1"/>
</dbReference>
<dbReference type="Gene3D" id="3.30.740.10">
    <property type="entry name" value="Protein Inhibitor Of Neuronal Nitric Oxide Synthase"/>
    <property type="match status" value="1"/>
</dbReference>
<dbReference type="AlphaFoldDB" id="A0A7R9LVI8"/>
<dbReference type="EMBL" id="OC918122">
    <property type="protein sequence ID" value="CAD7648703.1"/>
    <property type="molecule type" value="Genomic_DNA"/>
</dbReference>